<sequence length="294" mass="33570">MRWRESEGGVIIENWTEFDAKLTFECGQAFRWEGEGDRWVGTVQNRLVKLERIEGKTWFLHPCSAGEFEGYWRRYFDMDMDYANLIEQMKDDLVTCQVIRRMQGLRVLRQERFETLITFIISANNHFNRIKKITASLCREYGTPIPDSGGIVAAYAFPTSTQLAQASPDAIREKCGAGYRSAYIVGAARMVEEGFPLAQLDELPYDEALKLLQQLPGVGVKVANCILLFACGHRGAFPVDTWIKKVLTQVYGVPDRPKDLQRAAARFGPEAGYIQQMLFCYYRMHPEALENPNS</sequence>
<evidence type="ECO:0000259" key="10">
    <source>
        <dbReference type="SMART" id="SM00478"/>
    </source>
</evidence>
<dbReference type="PANTHER" id="PTHR10242:SF2">
    <property type="entry name" value="N-GLYCOSYLASE_DNA LYASE"/>
    <property type="match status" value="1"/>
</dbReference>
<protein>
    <recommendedName>
        <fullName evidence="2">DNA-(apurinic or apyrimidinic site) lyase</fullName>
        <ecNumber evidence="2">4.2.99.18</ecNumber>
    </recommendedName>
</protein>
<dbReference type="InterPro" id="IPR011257">
    <property type="entry name" value="DNA_glycosylase"/>
</dbReference>
<dbReference type="SMART" id="SM00478">
    <property type="entry name" value="ENDO3c"/>
    <property type="match status" value="1"/>
</dbReference>
<keyword evidence="12" id="KW-1185">Reference proteome</keyword>
<evidence type="ECO:0000256" key="8">
    <source>
        <dbReference type="ARBA" id="ARBA00023295"/>
    </source>
</evidence>
<evidence type="ECO:0000256" key="3">
    <source>
        <dbReference type="ARBA" id="ARBA00022763"/>
    </source>
</evidence>
<dbReference type="Gene3D" id="3.30.310.260">
    <property type="match status" value="1"/>
</dbReference>
<dbReference type="Pfam" id="PF07934">
    <property type="entry name" value="OGG_N"/>
    <property type="match status" value="1"/>
</dbReference>
<evidence type="ECO:0000256" key="7">
    <source>
        <dbReference type="ARBA" id="ARBA00023268"/>
    </source>
</evidence>
<dbReference type="InterPro" id="IPR052054">
    <property type="entry name" value="Oxidative_DNA_repair_enzyme"/>
</dbReference>
<dbReference type="InterPro" id="IPR012904">
    <property type="entry name" value="OGG_N"/>
</dbReference>
<evidence type="ECO:0000256" key="6">
    <source>
        <dbReference type="ARBA" id="ARBA00023239"/>
    </source>
</evidence>
<dbReference type="SUPFAM" id="SSF48150">
    <property type="entry name" value="DNA-glycosylase"/>
    <property type="match status" value="1"/>
</dbReference>
<comment type="catalytic activity">
    <reaction evidence="9">
        <text>2'-deoxyribonucleotide-(2'-deoxyribose 5'-phosphate)-2'-deoxyribonucleotide-DNA = a 3'-end 2'-deoxyribonucleotide-(2,3-dehydro-2,3-deoxyribose 5'-phosphate)-DNA + a 5'-end 5'-phospho-2'-deoxyribonucleoside-DNA + H(+)</text>
        <dbReference type="Rhea" id="RHEA:66592"/>
        <dbReference type="Rhea" id="RHEA-COMP:13180"/>
        <dbReference type="Rhea" id="RHEA-COMP:16897"/>
        <dbReference type="Rhea" id="RHEA-COMP:17067"/>
        <dbReference type="ChEBI" id="CHEBI:15378"/>
        <dbReference type="ChEBI" id="CHEBI:136412"/>
        <dbReference type="ChEBI" id="CHEBI:157695"/>
        <dbReference type="ChEBI" id="CHEBI:167181"/>
        <dbReference type="EC" id="4.2.99.18"/>
    </reaction>
</comment>
<keyword evidence="5" id="KW-0234">DNA repair</keyword>
<dbReference type="EMBL" id="JACRSO010000006">
    <property type="protein sequence ID" value="MBC8530184.1"/>
    <property type="molecule type" value="Genomic_DNA"/>
</dbReference>
<dbReference type="CDD" id="cd00056">
    <property type="entry name" value="ENDO3c"/>
    <property type="match status" value="1"/>
</dbReference>
<dbReference type="Gene3D" id="1.10.1670.10">
    <property type="entry name" value="Helix-hairpin-Helix base-excision DNA repair enzymes (C-terminal)"/>
    <property type="match status" value="1"/>
</dbReference>
<dbReference type="Gene3D" id="1.10.340.30">
    <property type="entry name" value="Hypothetical protein, domain 2"/>
    <property type="match status" value="1"/>
</dbReference>
<feature type="domain" description="HhH-GPD" evidence="10">
    <location>
        <begin position="121"/>
        <end position="283"/>
    </location>
</feature>
<keyword evidence="3" id="KW-0227">DNA damage</keyword>
<dbReference type="PANTHER" id="PTHR10242">
    <property type="entry name" value="8-OXOGUANINE DNA GLYCOSYLASE"/>
    <property type="match status" value="1"/>
</dbReference>
<dbReference type="SUPFAM" id="SSF55945">
    <property type="entry name" value="TATA-box binding protein-like"/>
    <property type="match status" value="1"/>
</dbReference>
<dbReference type="EC" id="4.2.99.18" evidence="2"/>
<comment type="caution">
    <text evidence="11">The sequence shown here is derived from an EMBL/GenBank/DDBJ whole genome shotgun (WGS) entry which is preliminary data.</text>
</comment>
<dbReference type="RefSeq" id="WP_249285911.1">
    <property type="nucleotide sequence ID" value="NZ_JACRSO010000006.1"/>
</dbReference>
<keyword evidence="7" id="KW-0511">Multifunctional enzyme</keyword>
<dbReference type="Pfam" id="PF00730">
    <property type="entry name" value="HhH-GPD"/>
    <property type="match status" value="1"/>
</dbReference>
<keyword evidence="8" id="KW-0326">Glycosidase</keyword>
<dbReference type="GO" id="GO:0008534">
    <property type="term" value="F:oxidized purine nucleobase lesion DNA N-glycosylase activity"/>
    <property type="evidence" value="ECO:0007669"/>
    <property type="project" value="InterPro"/>
</dbReference>
<evidence type="ECO:0000313" key="12">
    <source>
        <dbReference type="Proteomes" id="UP000654279"/>
    </source>
</evidence>
<proteinExistence type="inferred from homology"/>
<keyword evidence="6" id="KW-0456">Lyase</keyword>
<evidence type="ECO:0000256" key="2">
    <source>
        <dbReference type="ARBA" id="ARBA00012720"/>
    </source>
</evidence>
<evidence type="ECO:0000256" key="1">
    <source>
        <dbReference type="ARBA" id="ARBA00010679"/>
    </source>
</evidence>
<dbReference type="GO" id="GO:0003684">
    <property type="term" value="F:damaged DNA binding"/>
    <property type="evidence" value="ECO:0007669"/>
    <property type="project" value="InterPro"/>
</dbReference>
<accession>A0A926D2B5</accession>
<dbReference type="GO" id="GO:0006289">
    <property type="term" value="P:nucleotide-excision repair"/>
    <property type="evidence" value="ECO:0007669"/>
    <property type="project" value="InterPro"/>
</dbReference>
<evidence type="ECO:0000256" key="5">
    <source>
        <dbReference type="ARBA" id="ARBA00023204"/>
    </source>
</evidence>
<organism evidence="11 12">
    <name type="scientific">Luoshenia tenuis</name>
    <dbReference type="NCBI Taxonomy" id="2763654"/>
    <lineage>
        <taxon>Bacteria</taxon>
        <taxon>Bacillati</taxon>
        <taxon>Bacillota</taxon>
        <taxon>Clostridia</taxon>
        <taxon>Christensenellales</taxon>
        <taxon>Christensenellaceae</taxon>
        <taxon>Luoshenia</taxon>
    </lineage>
</organism>
<gene>
    <name evidence="11" type="ORF">H8699_12145</name>
</gene>
<dbReference type="GO" id="GO:0006284">
    <property type="term" value="P:base-excision repair"/>
    <property type="evidence" value="ECO:0007669"/>
    <property type="project" value="InterPro"/>
</dbReference>
<name>A0A926D2B5_9FIRM</name>
<dbReference type="AlphaFoldDB" id="A0A926D2B5"/>
<evidence type="ECO:0000256" key="4">
    <source>
        <dbReference type="ARBA" id="ARBA00022801"/>
    </source>
</evidence>
<reference evidence="11" key="1">
    <citation type="submission" date="2020-08" db="EMBL/GenBank/DDBJ databases">
        <title>Genome public.</title>
        <authorList>
            <person name="Liu C."/>
            <person name="Sun Q."/>
        </authorList>
    </citation>
    <scope>NUCLEOTIDE SEQUENCE</scope>
    <source>
        <strain evidence="11">NSJ-44</strain>
    </source>
</reference>
<evidence type="ECO:0000313" key="11">
    <source>
        <dbReference type="EMBL" id="MBC8530184.1"/>
    </source>
</evidence>
<dbReference type="InterPro" id="IPR003265">
    <property type="entry name" value="HhH-GPD_domain"/>
</dbReference>
<comment type="similarity">
    <text evidence="1">Belongs to the type-1 OGG1 family.</text>
</comment>
<dbReference type="GO" id="GO:0140078">
    <property type="term" value="F:class I DNA-(apurinic or apyrimidinic site) endonuclease activity"/>
    <property type="evidence" value="ECO:0007669"/>
    <property type="project" value="UniProtKB-EC"/>
</dbReference>
<keyword evidence="4" id="KW-0378">Hydrolase</keyword>
<dbReference type="InterPro" id="IPR023170">
    <property type="entry name" value="HhH_base_excis_C"/>
</dbReference>
<evidence type="ECO:0000256" key="9">
    <source>
        <dbReference type="ARBA" id="ARBA00044632"/>
    </source>
</evidence>
<dbReference type="Proteomes" id="UP000654279">
    <property type="component" value="Unassembled WGS sequence"/>
</dbReference>